<protein>
    <submittedName>
        <fullName evidence="2">Uncharacterized protein</fullName>
    </submittedName>
</protein>
<dbReference type="EMBL" id="BLXT01002778">
    <property type="protein sequence ID" value="GFN97475.1"/>
    <property type="molecule type" value="Genomic_DNA"/>
</dbReference>
<evidence type="ECO:0000313" key="3">
    <source>
        <dbReference type="Proteomes" id="UP000735302"/>
    </source>
</evidence>
<sequence>MASYVIHGFFVVACALHQQVIGLSFPGIVPTPPTLPQAFSISFSEMLMLSGEVLAKNNGTWYYDYANRRARFEHGQGQKNNFCAGQGLSPKDPQGFATSILKSSRCSDLCFDGPQACALMLKNKEAEWRYFIGGLFYDEVEEDKGRR</sequence>
<feature type="signal peptide" evidence="1">
    <location>
        <begin position="1"/>
        <end position="22"/>
    </location>
</feature>
<feature type="chain" id="PRO_5043696895" evidence="1">
    <location>
        <begin position="23"/>
        <end position="147"/>
    </location>
</feature>
<reference evidence="2 3" key="1">
    <citation type="journal article" date="2021" name="Elife">
        <title>Chloroplast acquisition without the gene transfer in kleptoplastic sea slugs, Plakobranchus ocellatus.</title>
        <authorList>
            <person name="Maeda T."/>
            <person name="Takahashi S."/>
            <person name="Yoshida T."/>
            <person name="Shimamura S."/>
            <person name="Takaki Y."/>
            <person name="Nagai Y."/>
            <person name="Toyoda A."/>
            <person name="Suzuki Y."/>
            <person name="Arimoto A."/>
            <person name="Ishii H."/>
            <person name="Satoh N."/>
            <person name="Nishiyama T."/>
            <person name="Hasebe M."/>
            <person name="Maruyama T."/>
            <person name="Minagawa J."/>
            <person name="Obokata J."/>
            <person name="Shigenobu S."/>
        </authorList>
    </citation>
    <scope>NUCLEOTIDE SEQUENCE [LARGE SCALE GENOMIC DNA]</scope>
</reference>
<organism evidence="2 3">
    <name type="scientific">Plakobranchus ocellatus</name>
    <dbReference type="NCBI Taxonomy" id="259542"/>
    <lineage>
        <taxon>Eukaryota</taxon>
        <taxon>Metazoa</taxon>
        <taxon>Spiralia</taxon>
        <taxon>Lophotrochozoa</taxon>
        <taxon>Mollusca</taxon>
        <taxon>Gastropoda</taxon>
        <taxon>Heterobranchia</taxon>
        <taxon>Euthyneura</taxon>
        <taxon>Panpulmonata</taxon>
        <taxon>Sacoglossa</taxon>
        <taxon>Placobranchoidea</taxon>
        <taxon>Plakobranchidae</taxon>
        <taxon>Plakobranchus</taxon>
    </lineage>
</organism>
<comment type="caution">
    <text evidence="2">The sequence shown here is derived from an EMBL/GenBank/DDBJ whole genome shotgun (WGS) entry which is preliminary data.</text>
</comment>
<accession>A0AAV3ZE11</accession>
<gene>
    <name evidence="2" type="ORF">PoB_002398100</name>
</gene>
<evidence type="ECO:0000256" key="1">
    <source>
        <dbReference type="SAM" id="SignalP"/>
    </source>
</evidence>
<keyword evidence="3" id="KW-1185">Reference proteome</keyword>
<evidence type="ECO:0000313" key="2">
    <source>
        <dbReference type="EMBL" id="GFN97475.1"/>
    </source>
</evidence>
<name>A0AAV3ZE11_9GAST</name>
<keyword evidence="1" id="KW-0732">Signal</keyword>
<dbReference type="Proteomes" id="UP000735302">
    <property type="component" value="Unassembled WGS sequence"/>
</dbReference>
<dbReference type="AlphaFoldDB" id="A0AAV3ZE11"/>
<proteinExistence type="predicted"/>